<feature type="transmembrane region" description="Helical" evidence="1">
    <location>
        <begin position="51"/>
        <end position="75"/>
    </location>
</feature>
<evidence type="ECO:0000313" key="3">
    <source>
        <dbReference type="EMBL" id="KKL84448.1"/>
    </source>
</evidence>
<dbReference type="InterPro" id="IPR052714">
    <property type="entry name" value="MFS_Exporter"/>
</dbReference>
<keyword evidence="1" id="KW-0812">Transmembrane</keyword>
<accession>A0A0F9FDX4</accession>
<evidence type="ECO:0000256" key="1">
    <source>
        <dbReference type="SAM" id="Phobius"/>
    </source>
</evidence>
<feature type="transmembrane region" description="Helical" evidence="1">
    <location>
        <begin position="87"/>
        <end position="108"/>
    </location>
</feature>
<reference evidence="3" key="1">
    <citation type="journal article" date="2015" name="Nature">
        <title>Complex archaea that bridge the gap between prokaryotes and eukaryotes.</title>
        <authorList>
            <person name="Spang A."/>
            <person name="Saw J.H."/>
            <person name="Jorgensen S.L."/>
            <person name="Zaremba-Niedzwiedzka K."/>
            <person name="Martijn J."/>
            <person name="Lind A.E."/>
            <person name="van Eijk R."/>
            <person name="Schleper C."/>
            <person name="Guy L."/>
            <person name="Ettema T.J."/>
        </authorList>
    </citation>
    <scope>NUCLEOTIDE SEQUENCE</scope>
</reference>
<gene>
    <name evidence="3" type="ORF">LCGC14_1964610</name>
</gene>
<dbReference type="SUPFAM" id="SSF103473">
    <property type="entry name" value="MFS general substrate transporter"/>
    <property type="match status" value="1"/>
</dbReference>
<feature type="transmembrane region" description="Helical" evidence="1">
    <location>
        <begin position="158"/>
        <end position="186"/>
    </location>
</feature>
<feature type="transmembrane region" description="Helical" evidence="1">
    <location>
        <begin position="26"/>
        <end position="45"/>
    </location>
</feature>
<comment type="caution">
    <text evidence="3">The sequence shown here is derived from an EMBL/GenBank/DDBJ whole genome shotgun (WGS) entry which is preliminary data.</text>
</comment>
<dbReference type="InterPro" id="IPR011701">
    <property type="entry name" value="MFS"/>
</dbReference>
<dbReference type="AlphaFoldDB" id="A0A0F9FDX4"/>
<dbReference type="Pfam" id="PF07690">
    <property type="entry name" value="MFS_1"/>
    <property type="match status" value="1"/>
</dbReference>
<dbReference type="InterPro" id="IPR036259">
    <property type="entry name" value="MFS_trans_sf"/>
</dbReference>
<dbReference type="PROSITE" id="PS50850">
    <property type="entry name" value="MFS"/>
    <property type="match status" value="1"/>
</dbReference>
<keyword evidence="1" id="KW-1133">Transmembrane helix</keyword>
<evidence type="ECO:0000259" key="2">
    <source>
        <dbReference type="PROSITE" id="PS50850"/>
    </source>
</evidence>
<feature type="transmembrane region" description="Helical" evidence="1">
    <location>
        <begin position="120"/>
        <end position="137"/>
    </location>
</feature>
<protein>
    <recommendedName>
        <fullName evidence="2">Major facilitator superfamily (MFS) profile domain-containing protein</fullName>
    </recommendedName>
</protein>
<keyword evidence="1" id="KW-0472">Membrane</keyword>
<sequence>MLLVTTISTIVSVYFSGYLSDIFGRLRTLAAACIAISASLFLYGWLDKVGIGLIVASLLLGFGWGLTHTLGPIVLTRLVSADERVRFFTQLSIFVMAAFGLSPVLASFLEKSGYSVRDAFYVTAALCVVSAILFFLLDGSVKAHAINPRTEAPSRITLATLSGVLTSRALLPVIMVCIGASVFAGINNF</sequence>
<dbReference type="EMBL" id="LAZR01021693">
    <property type="protein sequence ID" value="KKL84448.1"/>
    <property type="molecule type" value="Genomic_DNA"/>
</dbReference>
<dbReference type="PANTHER" id="PTHR23531:SF1">
    <property type="entry name" value="QUINOLENE RESISTANCE PROTEIN NORA"/>
    <property type="match status" value="1"/>
</dbReference>
<name>A0A0F9FDX4_9ZZZZ</name>
<organism evidence="3">
    <name type="scientific">marine sediment metagenome</name>
    <dbReference type="NCBI Taxonomy" id="412755"/>
    <lineage>
        <taxon>unclassified sequences</taxon>
        <taxon>metagenomes</taxon>
        <taxon>ecological metagenomes</taxon>
    </lineage>
</organism>
<dbReference type="Gene3D" id="1.20.1250.20">
    <property type="entry name" value="MFS general substrate transporter like domains"/>
    <property type="match status" value="1"/>
</dbReference>
<dbReference type="GO" id="GO:0022857">
    <property type="term" value="F:transmembrane transporter activity"/>
    <property type="evidence" value="ECO:0007669"/>
    <property type="project" value="InterPro"/>
</dbReference>
<dbReference type="PANTHER" id="PTHR23531">
    <property type="entry name" value="QUINOLENE RESISTANCE PROTEIN NORA"/>
    <property type="match status" value="1"/>
</dbReference>
<dbReference type="InterPro" id="IPR020846">
    <property type="entry name" value="MFS_dom"/>
</dbReference>
<feature type="domain" description="Major facilitator superfamily (MFS) profile" evidence="2">
    <location>
        <begin position="1"/>
        <end position="189"/>
    </location>
</feature>
<proteinExistence type="predicted"/>